<dbReference type="HOGENOM" id="CLU_030671_3_1_0"/>
<comment type="cofactor">
    <cofactor evidence="1">
        <name>Zn(2+)</name>
        <dbReference type="ChEBI" id="CHEBI:29105"/>
    </cofactor>
</comment>
<evidence type="ECO:0000256" key="8">
    <source>
        <dbReference type="ARBA" id="ARBA00022833"/>
    </source>
</evidence>
<dbReference type="GO" id="GO:0046872">
    <property type="term" value="F:metal ion binding"/>
    <property type="evidence" value="ECO:0007669"/>
    <property type="project" value="UniProtKB-KW"/>
</dbReference>
<evidence type="ECO:0000313" key="13">
    <source>
        <dbReference type="Proteomes" id="UP000007719"/>
    </source>
</evidence>
<evidence type="ECO:0000256" key="3">
    <source>
        <dbReference type="ARBA" id="ARBA00011738"/>
    </source>
</evidence>
<organism evidence="12 13">
    <name type="scientific">Dictyoglomus turgidum (strain DSM 6724 / Z-1310)</name>
    <dbReference type="NCBI Taxonomy" id="515635"/>
    <lineage>
        <taxon>Bacteria</taxon>
        <taxon>Pseudomonadati</taxon>
        <taxon>Dictyoglomota</taxon>
        <taxon>Dictyoglomia</taxon>
        <taxon>Dictyoglomales</taxon>
        <taxon>Dictyoglomaceae</taxon>
        <taxon>Dictyoglomus</taxon>
    </lineage>
</organism>
<evidence type="ECO:0000256" key="10">
    <source>
        <dbReference type="ARBA" id="ARBA00048496"/>
    </source>
</evidence>
<accession>B8E178</accession>
<keyword evidence="13" id="KW-1185">Reference proteome</keyword>
<keyword evidence="9" id="KW-0823">Tryptophan catabolism</keyword>
<evidence type="ECO:0000256" key="7">
    <source>
        <dbReference type="ARBA" id="ARBA00022801"/>
    </source>
</evidence>
<gene>
    <name evidence="12" type="ordered locus">Dtur_0925</name>
</gene>
<dbReference type="FunFam" id="3.50.30.50:FF:000001">
    <property type="entry name" value="Kynurenine formamidase"/>
    <property type="match status" value="1"/>
</dbReference>
<dbReference type="EMBL" id="CP001251">
    <property type="protein sequence ID" value="ACK42206.1"/>
    <property type="molecule type" value="Genomic_DNA"/>
</dbReference>
<dbReference type="STRING" id="515635.Dtur_0925"/>
<evidence type="ECO:0000256" key="6">
    <source>
        <dbReference type="ARBA" id="ARBA00022723"/>
    </source>
</evidence>
<dbReference type="EnsemblBacteria" id="ACK42206">
    <property type="protein sequence ID" value="ACK42206"/>
    <property type="gene ID" value="Dtur_0925"/>
</dbReference>
<dbReference type="KEGG" id="dtu:Dtur_0925"/>
<evidence type="ECO:0000313" key="12">
    <source>
        <dbReference type="EMBL" id="ACK42206.1"/>
    </source>
</evidence>
<dbReference type="GO" id="GO:0004061">
    <property type="term" value="F:arylformamidase activity"/>
    <property type="evidence" value="ECO:0000318"/>
    <property type="project" value="GO_Central"/>
</dbReference>
<sequence>MKIFWDKPIDVSLLIHEDMLFWPNDPKFQREWVAKISEGKNANLSKITLGSHTGTHIDTPYHFLDHGKTLENIDISRFYGFAKVFEIKNPNKILLQDIETLPIEEGDIILFKTKNSLLLKENIFHDDYVGLSLEAARYLADKNVKTIGIDYLSIGPRGDEGREVHRILLGKEIGIIEGLNLLEIKEGRYFMMALPLKIKGGEGSPVRAILFPIEE</sequence>
<dbReference type="PANTHER" id="PTHR31118:SF32">
    <property type="entry name" value="KYNURENINE FORMAMIDASE"/>
    <property type="match status" value="1"/>
</dbReference>
<evidence type="ECO:0000256" key="5">
    <source>
        <dbReference type="ARBA" id="ARBA00014889"/>
    </source>
</evidence>
<comment type="function">
    <text evidence="2">Catalyzes the hydrolysis of N-formyl-L-kynurenine to L-kynurenine, the second step in the kynurenine pathway of tryptophan degradation.</text>
</comment>
<dbReference type="Gene3D" id="3.50.30.50">
    <property type="entry name" value="Putative cyclase"/>
    <property type="match status" value="1"/>
</dbReference>
<evidence type="ECO:0000256" key="2">
    <source>
        <dbReference type="ARBA" id="ARBA00002204"/>
    </source>
</evidence>
<evidence type="ECO:0000256" key="9">
    <source>
        <dbReference type="ARBA" id="ARBA00023079"/>
    </source>
</evidence>
<reference evidence="13" key="1">
    <citation type="journal article" date="2016" name="Front. Microbiol.">
        <title>The complete genome sequence of hyperthermophile Dictyoglomus turgidum DSM 6724 reveals a specialized carbohydrate fermentor.</title>
        <authorList>
            <person name="Brumm P.J."/>
            <person name="Gowda K."/>
            <person name="Robb F.T."/>
            <person name="Mead D.A."/>
        </authorList>
    </citation>
    <scope>NUCLEOTIDE SEQUENCE [LARGE SCALE GENOMIC DNA]</scope>
    <source>
        <strain evidence="13">DSM 6724 / Z-1310</strain>
    </source>
</reference>
<name>B8E178_DICTD</name>
<dbReference type="Pfam" id="PF04199">
    <property type="entry name" value="Cyclase"/>
    <property type="match status" value="1"/>
</dbReference>
<dbReference type="eggNOG" id="COG1878">
    <property type="taxonomic scope" value="Bacteria"/>
</dbReference>
<proteinExistence type="predicted"/>
<keyword evidence="8" id="KW-0862">Zinc</keyword>
<comment type="subunit">
    <text evidence="3">Homodimer.</text>
</comment>
<dbReference type="GO" id="GO:0019441">
    <property type="term" value="P:L-tryptophan catabolic process to kynurenine"/>
    <property type="evidence" value="ECO:0000318"/>
    <property type="project" value="GO_Central"/>
</dbReference>
<protein>
    <recommendedName>
        <fullName evidence="5">Kynurenine formamidase</fullName>
        <ecNumber evidence="4">3.5.1.9</ecNumber>
    </recommendedName>
</protein>
<keyword evidence="7" id="KW-0378">Hydrolase</keyword>
<dbReference type="EC" id="3.5.1.9" evidence="4"/>
<dbReference type="InterPro" id="IPR037175">
    <property type="entry name" value="KFase_sf"/>
</dbReference>
<dbReference type="Proteomes" id="UP000007719">
    <property type="component" value="Chromosome"/>
</dbReference>
<evidence type="ECO:0000256" key="11">
    <source>
        <dbReference type="ARBA" id="ARBA00060547"/>
    </source>
</evidence>
<dbReference type="RefSeq" id="WP_012583290.1">
    <property type="nucleotide sequence ID" value="NC_011661.1"/>
</dbReference>
<dbReference type="InParanoid" id="B8E178"/>
<keyword evidence="6" id="KW-0479">Metal-binding</keyword>
<dbReference type="PANTHER" id="PTHR31118">
    <property type="entry name" value="CYCLASE-LIKE PROTEIN 2"/>
    <property type="match status" value="1"/>
</dbReference>
<comment type="pathway">
    <text evidence="11">Amino-acid degradation; L-tryptophan degradation via kynurenine pathway; L-kynurenine from L-tryptophan: step 2/2.</text>
</comment>
<dbReference type="AlphaFoldDB" id="B8E178"/>
<dbReference type="InterPro" id="IPR007325">
    <property type="entry name" value="KFase/CYL"/>
</dbReference>
<dbReference type="SUPFAM" id="SSF102198">
    <property type="entry name" value="Putative cyclase"/>
    <property type="match status" value="1"/>
</dbReference>
<dbReference type="OrthoDB" id="7067800at2"/>
<evidence type="ECO:0000256" key="4">
    <source>
        <dbReference type="ARBA" id="ARBA00012930"/>
    </source>
</evidence>
<evidence type="ECO:0000256" key="1">
    <source>
        <dbReference type="ARBA" id="ARBA00001947"/>
    </source>
</evidence>
<comment type="catalytic activity">
    <reaction evidence="10">
        <text>N-formyl-L-kynurenine + H2O = L-kynurenine + formate + H(+)</text>
        <dbReference type="Rhea" id="RHEA:13009"/>
        <dbReference type="ChEBI" id="CHEBI:15377"/>
        <dbReference type="ChEBI" id="CHEBI:15378"/>
        <dbReference type="ChEBI" id="CHEBI:15740"/>
        <dbReference type="ChEBI" id="CHEBI:57959"/>
        <dbReference type="ChEBI" id="CHEBI:58629"/>
        <dbReference type="EC" id="3.5.1.9"/>
    </reaction>
</comment>